<dbReference type="OrthoDB" id="440486at2"/>
<sequence>MSNISTHNSVDFRLLIPEVIYLESEHFDRAEKICLQSNHEDKQWQNHLNSLAVVAFKDWFKEKLSTYSLSLEIKATEDGYYLSVGKFNYFLITVEHLLDEIVNVSKSIINTSTIKVDFYVLIEVLEEEEEVIIKGFLNNGELHDYCTEIISHSSNKNYYQIPLSIFDSEPNHLLLCHQFAEVLELSRIEVSAAELSTVKTEIKTKEKKIFISEIDKKIPKLSEWFKNIFDEGWLTIDKLTKVETNLAFNTIRKSIQGVRRGKLIDLEIQLGKNTVALLVNIVEVNGNKFSILVQLHPTGKNKHLPHNLQLRMFSKGGKVLQDVQARIKDNYIQLKPFKGEAGKRFSIEVALGDVSVKENFEI</sequence>
<name>A0A0V7ZRH3_9CYAN</name>
<dbReference type="Proteomes" id="UP000053372">
    <property type="component" value="Unassembled WGS sequence"/>
</dbReference>
<comment type="caution">
    <text evidence="2">The sequence shown here is derived from an EMBL/GenBank/DDBJ whole genome shotgun (WGS) entry which is preliminary data.</text>
</comment>
<reference evidence="2 3" key="1">
    <citation type="journal article" date="2015" name="Genome Announc.">
        <title>Draft Genome of the Euendolithic (true boring) Cyanobacterium Mastigocoleus testarum strain BC008.</title>
        <authorList>
            <person name="Guida B.S."/>
            <person name="Garcia-Pichel F."/>
        </authorList>
    </citation>
    <scope>NUCLEOTIDE SEQUENCE [LARGE SCALE GENOMIC DNA]</scope>
    <source>
        <strain evidence="2 3">BC008</strain>
    </source>
</reference>
<evidence type="ECO:0000313" key="3">
    <source>
        <dbReference type="Proteomes" id="UP000053372"/>
    </source>
</evidence>
<dbReference type="RefSeq" id="WP_027842689.1">
    <property type="nucleotide sequence ID" value="NZ_LMTZ01000095.1"/>
</dbReference>
<proteinExistence type="predicted"/>
<dbReference type="Pfam" id="PF08852">
    <property type="entry name" value="DUF1822"/>
    <property type="match status" value="1"/>
</dbReference>
<evidence type="ECO:0000313" key="2">
    <source>
        <dbReference type="EMBL" id="KST66703.1"/>
    </source>
</evidence>
<keyword evidence="3" id="KW-1185">Reference proteome</keyword>
<dbReference type="EMBL" id="LMTZ01000097">
    <property type="protein sequence ID" value="KST66382.1"/>
    <property type="molecule type" value="Genomic_DNA"/>
</dbReference>
<dbReference type="EMBL" id="LMTZ01000095">
    <property type="protein sequence ID" value="KST66703.1"/>
    <property type="molecule type" value="Genomic_DNA"/>
</dbReference>
<accession>A0A0V7ZRH3</accession>
<gene>
    <name evidence="1" type="ORF">BC008_25770</name>
    <name evidence="2" type="ORF">BC008_26295</name>
</gene>
<dbReference type="InterPro" id="IPR014951">
    <property type="entry name" value="DUF1822"/>
</dbReference>
<dbReference type="AlphaFoldDB" id="A0A0V7ZRH3"/>
<evidence type="ECO:0000313" key="1">
    <source>
        <dbReference type="EMBL" id="KST66382.1"/>
    </source>
</evidence>
<evidence type="ECO:0008006" key="4">
    <source>
        <dbReference type="Google" id="ProtNLM"/>
    </source>
</evidence>
<protein>
    <recommendedName>
        <fullName evidence="4">DUF1822 family protein</fullName>
    </recommendedName>
</protein>
<organism evidence="2 3">
    <name type="scientific">Mastigocoleus testarum BC008</name>
    <dbReference type="NCBI Taxonomy" id="371196"/>
    <lineage>
        <taxon>Bacteria</taxon>
        <taxon>Bacillati</taxon>
        <taxon>Cyanobacteriota</taxon>
        <taxon>Cyanophyceae</taxon>
        <taxon>Nostocales</taxon>
        <taxon>Hapalosiphonaceae</taxon>
        <taxon>Mastigocoleus</taxon>
    </lineage>
</organism>